<dbReference type="SUPFAM" id="SSF52540">
    <property type="entry name" value="P-loop containing nucleoside triphosphate hydrolases"/>
    <property type="match status" value="1"/>
</dbReference>
<dbReference type="STRING" id="1499966.U14_00127"/>
<dbReference type="InterPro" id="IPR018631">
    <property type="entry name" value="AAA-ATPase-like_dom"/>
</dbReference>
<dbReference type="Proteomes" id="UP000030700">
    <property type="component" value="Unassembled WGS sequence"/>
</dbReference>
<dbReference type="InterPro" id="IPR012547">
    <property type="entry name" value="PDDEXK_9"/>
</dbReference>
<dbReference type="AlphaFoldDB" id="A0A0S6VSP3"/>
<name>A0A0S6VSP3_9BACT</name>
<dbReference type="Pfam" id="PF09820">
    <property type="entry name" value="AAA-ATPase_like"/>
    <property type="match status" value="1"/>
</dbReference>
<dbReference type="InterPro" id="IPR027417">
    <property type="entry name" value="P-loop_NTPase"/>
</dbReference>
<dbReference type="PANTHER" id="PTHR34825">
    <property type="entry name" value="CONSERVED PROTEIN, WITH A WEAK D-GALACTARATE DEHYDRATASE/ALTRONATE HYDROLASE DOMAIN"/>
    <property type="match status" value="1"/>
</dbReference>
<evidence type="ECO:0000259" key="1">
    <source>
        <dbReference type="Pfam" id="PF09820"/>
    </source>
</evidence>
<keyword evidence="3" id="KW-1185">Reference proteome</keyword>
<organism evidence="2">
    <name type="scientific">Candidatus Moduliflexus flocculans</name>
    <dbReference type="NCBI Taxonomy" id="1499966"/>
    <lineage>
        <taxon>Bacteria</taxon>
        <taxon>Candidatus Moduliflexota</taxon>
        <taxon>Candidatus Moduliflexia</taxon>
        <taxon>Candidatus Moduliflexales</taxon>
        <taxon>Candidatus Moduliflexaceae</taxon>
    </lineage>
</organism>
<proteinExistence type="predicted"/>
<evidence type="ECO:0000313" key="2">
    <source>
        <dbReference type="EMBL" id="GAK48916.1"/>
    </source>
</evidence>
<accession>A0A0S6VSP3</accession>
<gene>
    <name evidence="2" type="ORF">U14_00127</name>
</gene>
<dbReference type="PANTHER" id="PTHR34825:SF1">
    <property type="entry name" value="AAA-ATPASE-LIKE DOMAIN-CONTAINING PROTEIN"/>
    <property type="match status" value="1"/>
</dbReference>
<dbReference type="EMBL" id="DF820455">
    <property type="protein sequence ID" value="GAK48916.1"/>
    <property type="molecule type" value="Genomic_DNA"/>
</dbReference>
<evidence type="ECO:0000313" key="3">
    <source>
        <dbReference type="Proteomes" id="UP000030700"/>
    </source>
</evidence>
<protein>
    <recommendedName>
        <fullName evidence="1">AAA-ATPase-like domain-containing protein</fullName>
    </recommendedName>
</protein>
<feature type="domain" description="AAA-ATPase-like" evidence="1">
    <location>
        <begin position="5"/>
        <end position="198"/>
    </location>
</feature>
<dbReference type="Pfam" id="PF08011">
    <property type="entry name" value="PDDEXK_9"/>
    <property type="match status" value="1"/>
</dbReference>
<dbReference type="HOGENOM" id="CLU_021114_0_1_0"/>
<reference evidence="2" key="1">
    <citation type="journal article" date="2015" name="PeerJ">
        <title>First genomic representation of candidate bacterial phylum KSB3 points to enhanced environmental sensing as a trigger of wastewater bulking.</title>
        <authorList>
            <person name="Sekiguchi Y."/>
            <person name="Ohashi A."/>
            <person name="Parks D.H."/>
            <person name="Yamauchi T."/>
            <person name="Tyson G.W."/>
            <person name="Hugenholtz P."/>
        </authorList>
    </citation>
    <scope>NUCLEOTIDE SEQUENCE [LARGE SCALE GENOMIC DNA]</scope>
</reference>
<sequence length="522" mass="60380">MKKLPIGIQTFEKLIDEDYLYVDKTREVYHALQTGQCLFLSRPRRFGKSLLISTVKAIFEGRKDLFRGLWIEDKLDWQPSPVIHLDFSLVDYAGDTLQDGLLRALACVADDNGLDLRPQGFKEYFYALIRALAERKGKVAVLIDEYDKPIIDYMAVLPQAHKNRDILRDFYQVLKGSDPYLRFVLLTGVSKFSRVSVFSGLNNLQDLTLAPQFGTLAGYTQEELERDFADYLDDVCRTERLDRADLLTRIRRWYNGYSWNGTDRVYNPFSILNFFAQRRFRNYWFATGTPTMLIDMITSQRIQVEELERKVVSETLFESYDLDHLDMIALLFQTGYLTVADVRQTPQRLQYVLKYPNQEVKDAFLTHLLQAFTQRRSDETAVAAFDLYDALEAGNLDKFLAILTGLLAKIPYTLHLPYEAYYHSLIYMILALMGVDLDLEVLTSVGRIDGVLETRDRLYIIEFKYGKAGSDADALAARAIEQIERQRYAERYANDLRPIFLLGLAITEDRSFGYRMQNASLS</sequence>